<evidence type="ECO:0000313" key="1">
    <source>
        <dbReference type="EMBL" id="VDP11831.1"/>
    </source>
</evidence>
<dbReference type="EMBL" id="UZAJ01039894">
    <property type="protein sequence ID" value="VDP11831.1"/>
    <property type="molecule type" value="Genomic_DNA"/>
</dbReference>
<reference evidence="1 2" key="2">
    <citation type="submission" date="2018-11" db="EMBL/GenBank/DDBJ databases">
        <authorList>
            <consortium name="Pathogen Informatics"/>
        </authorList>
    </citation>
    <scope>NUCLEOTIDE SEQUENCE [LARGE SCALE GENOMIC DNA]</scope>
</reference>
<organism evidence="3">
    <name type="scientific">Onchocerca flexuosa</name>
    <dbReference type="NCBI Taxonomy" id="387005"/>
    <lineage>
        <taxon>Eukaryota</taxon>
        <taxon>Metazoa</taxon>
        <taxon>Ecdysozoa</taxon>
        <taxon>Nematoda</taxon>
        <taxon>Chromadorea</taxon>
        <taxon>Rhabditida</taxon>
        <taxon>Spirurina</taxon>
        <taxon>Spiruromorpha</taxon>
        <taxon>Filarioidea</taxon>
        <taxon>Onchocercidae</taxon>
        <taxon>Onchocerca</taxon>
    </lineage>
</organism>
<evidence type="ECO:0000313" key="3">
    <source>
        <dbReference type="WBParaSite" id="OFLC_0001265301-mRNA-1"/>
    </source>
</evidence>
<reference evidence="3" key="1">
    <citation type="submission" date="2016-06" db="UniProtKB">
        <authorList>
            <consortium name="WormBaseParasite"/>
        </authorList>
    </citation>
    <scope>IDENTIFICATION</scope>
</reference>
<accession>A0A183HYU0</accession>
<dbReference type="AlphaFoldDB" id="A0A183HYU0"/>
<name>A0A183HYU0_9BILA</name>
<dbReference type="Proteomes" id="UP000267606">
    <property type="component" value="Unassembled WGS sequence"/>
</dbReference>
<sequence length="91" mass="10251">MPPCHGPWLECHHAMVHGKIPCHGPWHGILAPGYQKEASREAMPSGNQTLQFYPSVNDGVKSNRFPLFHISNISPVRICDYSHSTLIMLFK</sequence>
<keyword evidence="2" id="KW-1185">Reference proteome</keyword>
<proteinExistence type="predicted"/>
<dbReference type="WBParaSite" id="OFLC_0001265301-mRNA-1">
    <property type="protein sequence ID" value="OFLC_0001265301-mRNA-1"/>
    <property type="gene ID" value="OFLC_0001265301"/>
</dbReference>
<protein>
    <submittedName>
        <fullName evidence="3">Ovule protein</fullName>
    </submittedName>
</protein>
<gene>
    <name evidence="1" type="ORF">OFLC_LOCUS12652</name>
</gene>
<evidence type="ECO:0000313" key="2">
    <source>
        <dbReference type="Proteomes" id="UP000267606"/>
    </source>
</evidence>